<dbReference type="AlphaFoldDB" id="A0A645AW74"/>
<dbReference type="Gene3D" id="3.90.1640.20">
    <property type="entry name" value="TON_0340"/>
    <property type="match status" value="1"/>
</dbReference>
<reference evidence="2" key="1">
    <citation type="submission" date="2019-08" db="EMBL/GenBank/DDBJ databases">
        <authorList>
            <person name="Kucharzyk K."/>
            <person name="Murdoch R.W."/>
            <person name="Higgins S."/>
            <person name="Loffler F."/>
        </authorList>
    </citation>
    <scope>NUCLEOTIDE SEQUENCE</scope>
</reference>
<feature type="domain" description="D-glutamate cyclase-like C-terminal" evidence="1">
    <location>
        <begin position="7"/>
        <end position="272"/>
    </location>
</feature>
<evidence type="ECO:0000259" key="1">
    <source>
        <dbReference type="Pfam" id="PF14336"/>
    </source>
</evidence>
<name>A0A645AW74_9ZZZZ</name>
<sequence length="292" mass="31572">MIEIKELCSLVASDRAARRVSLLCAPELWSRALDLLVASSSLAIVTGFYVPSADAPETDGPSGAVVLGRALARSKRNVTLFTDPLCYSVVKAASQAINGPDVVAVSTSEEILASDFFDAFVYIERLGKNSSGCYHNMRGKDISQWTAPLDDAVTHALKNKVSVLAVGDGGNEAGMGAFFPELSRLLPEFKDSLSIVSADVTLPVDVSSWGGYALAALLSLYESQWLGQTSEEEEKLLAALYEAGAVDGVTKKRELSIDSFPLDVHIRVVESLYNWWRKSMNLKEERASGVFQ</sequence>
<evidence type="ECO:0000313" key="2">
    <source>
        <dbReference type="EMBL" id="MPM57410.1"/>
    </source>
</evidence>
<dbReference type="PANTHER" id="PTHR32022">
    <property type="entry name" value="D-GLUTAMATE CYCLASE, MITOCHONDRIAL"/>
    <property type="match status" value="1"/>
</dbReference>
<dbReference type="InterPro" id="IPR025504">
    <property type="entry name" value="GLUCM_C"/>
</dbReference>
<organism evidence="2">
    <name type="scientific">bioreactor metagenome</name>
    <dbReference type="NCBI Taxonomy" id="1076179"/>
    <lineage>
        <taxon>unclassified sequences</taxon>
        <taxon>metagenomes</taxon>
        <taxon>ecological metagenomes</taxon>
    </lineage>
</organism>
<proteinExistence type="predicted"/>
<dbReference type="PANTHER" id="PTHR32022:SF10">
    <property type="entry name" value="D-GLUTAMATE CYCLASE, MITOCHONDRIAL"/>
    <property type="match status" value="1"/>
</dbReference>
<accession>A0A645AW74</accession>
<dbReference type="Pfam" id="PF14336">
    <property type="entry name" value="GLUCM-like_C"/>
    <property type="match status" value="1"/>
</dbReference>
<protein>
    <recommendedName>
        <fullName evidence="1">D-glutamate cyclase-like C-terminal domain-containing protein</fullName>
    </recommendedName>
</protein>
<comment type="caution">
    <text evidence="2">The sequence shown here is derived from an EMBL/GenBank/DDBJ whole genome shotgun (WGS) entry which is preliminary data.</text>
</comment>
<gene>
    <name evidence="2" type="ORF">SDC9_104232</name>
</gene>
<dbReference type="EMBL" id="VSSQ01016254">
    <property type="protein sequence ID" value="MPM57410.1"/>
    <property type="molecule type" value="Genomic_DNA"/>
</dbReference>